<comment type="caution">
    <text evidence="9">The sequence shown here is derived from an EMBL/GenBank/DDBJ whole genome shotgun (WGS) entry which is preliminary data.</text>
</comment>
<dbReference type="Gene3D" id="1.10.287.130">
    <property type="match status" value="1"/>
</dbReference>
<dbReference type="EC" id="2.7.13.3" evidence="2"/>
<dbReference type="Pfam" id="PF13426">
    <property type="entry name" value="PAS_9"/>
    <property type="match status" value="2"/>
</dbReference>
<name>A0A364Y9B2_9BACT</name>
<dbReference type="Gene3D" id="3.30.565.10">
    <property type="entry name" value="Histidine kinase-like ATPase, C-terminal domain"/>
    <property type="match status" value="1"/>
</dbReference>
<dbReference type="Pfam" id="PF02518">
    <property type="entry name" value="HATPase_c"/>
    <property type="match status" value="1"/>
</dbReference>
<evidence type="ECO:0000256" key="5">
    <source>
        <dbReference type="ARBA" id="ARBA00022777"/>
    </source>
</evidence>
<dbReference type="CDD" id="cd00075">
    <property type="entry name" value="HATPase"/>
    <property type="match status" value="1"/>
</dbReference>
<dbReference type="PROSITE" id="PS50109">
    <property type="entry name" value="HIS_KIN"/>
    <property type="match status" value="1"/>
</dbReference>
<dbReference type="OrthoDB" id="1522284at2"/>
<feature type="domain" description="PAS" evidence="7">
    <location>
        <begin position="249"/>
        <end position="304"/>
    </location>
</feature>
<keyword evidence="5" id="KW-0418">Kinase</keyword>
<dbReference type="InterPro" id="IPR013655">
    <property type="entry name" value="PAS_fold_3"/>
</dbReference>
<dbReference type="PROSITE" id="PS50112">
    <property type="entry name" value="PAS"/>
    <property type="match status" value="2"/>
</dbReference>
<reference evidence="9 10" key="1">
    <citation type="submission" date="2018-06" db="EMBL/GenBank/DDBJ databases">
        <title>Chryseolinea flavus sp. nov., a member of the phylum Bacteroidetes isolated from soil.</title>
        <authorList>
            <person name="Li Y."/>
            <person name="Wang J."/>
        </authorList>
    </citation>
    <scope>NUCLEOTIDE SEQUENCE [LARGE SCALE GENOMIC DNA]</scope>
    <source>
        <strain evidence="9 10">SDU1-6</strain>
    </source>
</reference>
<keyword evidence="10" id="KW-1185">Reference proteome</keyword>
<dbReference type="PRINTS" id="PR00344">
    <property type="entry name" value="BCTRLSENSOR"/>
</dbReference>
<dbReference type="NCBIfam" id="TIGR00229">
    <property type="entry name" value="sensory_box"/>
    <property type="match status" value="3"/>
</dbReference>
<dbReference type="InterPro" id="IPR004358">
    <property type="entry name" value="Sig_transdc_His_kin-like_C"/>
</dbReference>
<dbReference type="InterPro" id="IPR003594">
    <property type="entry name" value="HATPase_dom"/>
</dbReference>
<evidence type="ECO:0000259" key="6">
    <source>
        <dbReference type="PROSITE" id="PS50109"/>
    </source>
</evidence>
<dbReference type="Proteomes" id="UP000251889">
    <property type="component" value="Unassembled WGS sequence"/>
</dbReference>
<keyword evidence="4" id="KW-0808">Transferase</keyword>
<dbReference type="RefSeq" id="WP_112745037.1">
    <property type="nucleotide sequence ID" value="NZ_QMFY01000001.1"/>
</dbReference>
<dbReference type="Gene3D" id="3.30.450.20">
    <property type="entry name" value="PAS domain"/>
    <property type="match status" value="3"/>
</dbReference>
<protein>
    <recommendedName>
        <fullName evidence="2">histidine kinase</fullName>
        <ecNumber evidence="2">2.7.13.3</ecNumber>
    </recommendedName>
</protein>
<organism evidence="9 10">
    <name type="scientific">Pseudochryseolinea flava</name>
    <dbReference type="NCBI Taxonomy" id="2059302"/>
    <lineage>
        <taxon>Bacteria</taxon>
        <taxon>Pseudomonadati</taxon>
        <taxon>Bacteroidota</taxon>
        <taxon>Cytophagia</taxon>
        <taxon>Cytophagales</taxon>
        <taxon>Fulvivirgaceae</taxon>
        <taxon>Pseudochryseolinea</taxon>
    </lineage>
</organism>
<proteinExistence type="predicted"/>
<dbReference type="Pfam" id="PF00512">
    <property type="entry name" value="HisKA"/>
    <property type="match status" value="1"/>
</dbReference>
<sequence length="611" mass="69420">MQDLIRHLPAVIYEYAVYPDGTTRFLFISDASKSILGLSPKSVMADPSVLEAIVHEDDLASLKESSERSIREAVEWSWEGRMMVFGKVVWVDVRSNHELQTDGTIIRRGIIQDITERKESAKQTELKYLSLMERLPIGVVVHKNGKLLFANAQAHLILAAGKTTKGLIGTDVMNFVHPDYHQRILRRMKEVAEGMPFPMTEQKYVRFDGKVIDVETMAFPFNFKGEQSVQVIFRDVTERKQTEARIKKNETLLAQLFQNIPMAVVLLNDLGKVEQVNKGFEEMFGYSLEELRGNSINDFIVPEDLVHEGVDLNNLITSNRVVSIETIRKHRSGKFINVILYGMPVVLENQTLGIYGVYVDFTDRKKVEEELKIRNTELDNFVYKVSHDLRAPLSSILGLVNLAKLPGNTDNPSDYIDIIGDKVEHLDHFIGDVLSHSKNLKMEVTTSKVDFEQIIDRTFNELSYLIGAQEMNRIVKIEGIDFYSDPWRISEILRNLISNAIKYRKLSIADPEIKIKILIDNLRAEISFADNGIGIDEQNLARIFEMFYRATEQSDGSGIGLYIVKNAVDKLGGQMTVASEPNHGTRFSIVLPNRINSVMTRVSPRAVEQQQ</sequence>
<dbReference type="EMBL" id="QMFY01000001">
    <property type="protein sequence ID" value="RAW02822.1"/>
    <property type="molecule type" value="Genomic_DNA"/>
</dbReference>
<feature type="domain" description="PAS" evidence="7">
    <location>
        <begin position="15"/>
        <end position="73"/>
    </location>
</feature>
<evidence type="ECO:0000256" key="3">
    <source>
        <dbReference type="ARBA" id="ARBA00022553"/>
    </source>
</evidence>
<dbReference type="CDD" id="cd00130">
    <property type="entry name" value="PAS"/>
    <property type="match status" value="3"/>
</dbReference>
<evidence type="ECO:0000256" key="4">
    <source>
        <dbReference type="ARBA" id="ARBA00022679"/>
    </source>
</evidence>
<dbReference type="SUPFAM" id="SSF55785">
    <property type="entry name" value="PYP-like sensor domain (PAS domain)"/>
    <property type="match status" value="3"/>
</dbReference>
<dbReference type="CDD" id="cd00082">
    <property type="entry name" value="HisKA"/>
    <property type="match status" value="1"/>
</dbReference>
<dbReference type="PANTHER" id="PTHR43304:SF1">
    <property type="entry name" value="PAC DOMAIN-CONTAINING PROTEIN"/>
    <property type="match status" value="1"/>
</dbReference>
<gene>
    <name evidence="9" type="ORF">DQQ10_01560</name>
</gene>
<dbReference type="AlphaFoldDB" id="A0A364Y9B2"/>
<dbReference type="InterPro" id="IPR036890">
    <property type="entry name" value="HATPase_C_sf"/>
</dbReference>
<comment type="catalytic activity">
    <reaction evidence="1">
        <text>ATP + protein L-histidine = ADP + protein N-phospho-L-histidine.</text>
        <dbReference type="EC" id="2.7.13.3"/>
    </reaction>
</comment>
<dbReference type="InterPro" id="IPR052162">
    <property type="entry name" value="Sensor_kinase/Photoreceptor"/>
</dbReference>
<dbReference type="SMART" id="SM00091">
    <property type="entry name" value="PAS"/>
    <property type="match status" value="3"/>
</dbReference>
<dbReference type="SUPFAM" id="SSF55874">
    <property type="entry name" value="ATPase domain of HSP90 chaperone/DNA topoisomerase II/histidine kinase"/>
    <property type="match status" value="1"/>
</dbReference>
<feature type="domain" description="Histidine kinase" evidence="6">
    <location>
        <begin position="384"/>
        <end position="595"/>
    </location>
</feature>
<dbReference type="InterPro" id="IPR036097">
    <property type="entry name" value="HisK_dim/P_sf"/>
</dbReference>
<dbReference type="InterPro" id="IPR005467">
    <property type="entry name" value="His_kinase_dom"/>
</dbReference>
<feature type="domain" description="PAC" evidence="8">
    <location>
        <begin position="320"/>
        <end position="373"/>
    </location>
</feature>
<dbReference type="SMART" id="SM00388">
    <property type="entry name" value="HisKA"/>
    <property type="match status" value="1"/>
</dbReference>
<dbReference type="SMART" id="SM00387">
    <property type="entry name" value="HATPase_c"/>
    <property type="match status" value="1"/>
</dbReference>
<evidence type="ECO:0000259" key="8">
    <source>
        <dbReference type="PROSITE" id="PS50113"/>
    </source>
</evidence>
<accession>A0A364Y9B2</accession>
<feature type="domain" description="PAC" evidence="8">
    <location>
        <begin position="198"/>
        <end position="248"/>
    </location>
</feature>
<evidence type="ECO:0000256" key="1">
    <source>
        <dbReference type="ARBA" id="ARBA00000085"/>
    </source>
</evidence>
<evidence type="ECO:0000313" key="10">
    <source>
        <dbReference type="Proteomes" id="UP000251889"/>
    </source>
</evidence>
<dbReference type="InterPro" id="IPR000014">
    <property type="entry name" value="PAS"/>
</dbReference>
<dbReference type="SUPFAM" id="SSF47384">
    <property type="entry name" value="Homodimeric domain of signal transducing histidine kinase"/>
    <property type="match status" value="1"/>
</dbReference>
<evidence type="ECO:0000313" key="9">
    <source>
        <dbReference type="EMBL" id="RAW02822.1"/>
    </source>
</evidence>
<dbReference type="Pfam" id="PF08447">
    <property type="entry name" value="PAS_3"/>
    <property type="match status" value="1"/>
</dbReference>
<dbReference type="InterPro" id="IPR003661">
    <property type="entry name" value="HisK_dim/P_dom"/>
</dbReference>
<dbReference type="PROSITE" id="PS50113">
    <property type="entry name" value="PAC"/>
    <property type="match status" value="2"/>
</dbReference>
<keyword evidence="3" id="KW-0597">Phosphoprotein</keyword>
<dbReference type="InterPro" id="IPR035965">
    <property type="entry name" value="PAS-like_dom_sf"/>
</dbReference>
<evidence type="ECO:0000259" key="7">
    <source>
        <dbReference type="PROSITE" id="PS50112"/>
    </source>
</evidence>
<dbReference type="InterPro" id="IPR000700">
    <property type="entry name" value="PAS-assoc_C"/>
</dbReference>
<dbReference type="GO" id="GO:0000155">
    <property type="term" value="F:phosphorelay sensor kinase activity"/>
    <property type="evidence" value="ECO:0007669"/>
    <property type="project" value="InterPro"/>
</dbReference>
<dbReference type="PANTHER" id="PTHR43304">
    <property type="entry name" value="PHYTOCHROME-LIKE PROTEIN CPH1"/>
    <property type="match status" value="1"/>
</dbReference>
<evidence type="ECO:0000256" key="2">
    <source>
        <dbReference type="ARBA" id="ARBA00012438"/>
    </source>
</evidence>